<evidence type="ECO:0000256" key="1">
    <source>
        <dbReference type="ARBA" id="ARBA00009981"/>
    </source>
</evidence>
<name>A0A6J6PMK7_9ZZZZ</name>
<accession>A0A6J6PMK7</accession>
<dbReference type="EMBL" id="CAEZXP010000004">
    <property type="protein sequence ID" value="CAB4700701.1"/>
    <property type="molecule type" value="Genomic_DNA"/>
</dbReference>
<evidence type="ECO:0000313" key="2">
    <source>
        <dbReference type="EMBL" id="CAB4700701.1"/>
    </source>
</evidence>
<dbReference type="Gene3D" id="3.40.1620.10">
    <property type="entry name" value="YefM-like domain"/>
    <property type="match status" value="1"/>
</dbReference>
<dbReference type="Pfam" id="PF12910">
    <property type="entry name" value="PHD_like"/>
    <property type="match status" value="1"/>
</dbReference>
<dbReference type="InterPro" id="IPR036165">
    <property type="entry name" value="YefM-like_sf"/>
</dbReference>
<organism evidence="2">
    <name type="scientific">freshwater metagenome</name>
    <dbReference type="NCBI Taxonomy" id="449393"/>
    <lineage>
        <taxon>unclassified sequences</taxon>
        <taxon>metagenomes</taxon>
        <taxon>ecological metagenomes</taxon>
    </lineage>
</organism>
<dbReference type="AlphaFoldDB" id="A0A6J6PMK7"/>
<gene>
    <name evidence="2" type="ORF">UFOPK2399_01329</name>
</gene>
<sequence length="150" mass="17031">MATLLPERQFSEAKSGLSELMNDVVHRHRPQVIRRHTRDRALLVRSDDALRWLGGFRLDLITIFDPGHVSVVAQPLGVIGIGASLDEALDSLVENIRAYTEAYFASEFQVPDHQPYLLRFALTDPEHHRALLDDDIEDDLARNRQATHAE</sequence>
<proteinExistence type="inferred from homology"/>
<comment type="similarity">
    <text evidence="1">Belongs to the phD/YefM antitoxin family.</text>
</comment>
<protein>
    <submittedName>
        <fullName evidence="2">Unannotated protein</fullName>
    </submittedName>
</protein>
<dbReference type="Gene3D" id="3.30.160.620">
    <property type="match status" value="1"/>
</dbReference>
<dbReference type="SUPFAM" id="SSF143120">
    <property type="entry name" value="YefM-like"/>
    <property type="match status" value="1"/>
</dbReference>
<dbReference type="InterPro" id="IPR035424">
    <property type="entry name" value="Antitoxin_RelB"/>
</dbReference>
<reference evidence="2" key="1">
    <citation type="submission" date="2020-05" db="EMBL/GenBank/DDBJ databases">
        <authorList>
            <person name="Chiriac C."/>
            <person name="Salcher M."/>
            <person name="Ghai R."/>
            <person name="Kavagutti S V."/>
        </authorList>
    </citation>
    <scope>NUCLEOTIDE SEQUENCE</scope>
</reference>